<accession>A0AAV4BA80</accession>
<comment type="caution">
    <text evidence="2">The sequence shown here is derived from an EMBL/GenBank/DDBJ whole genome shotgun (WGS) entry which is preliminary data.</text>
</comment>
<evidence type="ECO:0000313" key="2">
    <source>
        <dbReference type="EMBL" id="GFO15721.1"/>
    </source>
</evidence>
<feature type="region of interest" description="Disordered" evidence="1">
    <location>
        <begin position="62"/>
        <end position="102"/>
    </location>
</feature>
<protein>
    <submittedName>
        <fullName evidence="2">Uncharacterized protein</fullName>
    </submittedName>
</protein>
<dbReference type="AlphaFoldDB" id="A0AAV4BA80"/>
<feature type="compositionally biased region" description="Polar residues" evidence="1">
    <location>
        <begin position="93"/>
        <end position="102"/>
    </location>
</feature>
<evidence type="ECO:0000313" key="3">
    <source>
        <dbReference type="Proteomes" id="UP000735302"/>
    </source>
</evidence>
<reference evidence="2 3" key="1">
    <citation type="journal article" date="2021" name="Elife">
        <title>Chloroplast acquisition without the gene transfer in kleptoplastic sea slugs, Plakobranchus ocellatus.</title>
        <authorList>
            <person name="Maeda T."/>
            <person name="Takahashi S."/>
            <person name="Yoshida T."/>
            <person name="Shimamura S."/>
            <person name="Takaki Y."/>
            <person name="Nagai Y."/>
            <person name="Toyoda A."/>
            <person name="Suzuki Y."/>
            <person name="Arimoto A."/>
            <person name="Ishii H."/>
            <person name="Satoh N."/>
            <person name="Nishiyama T."/>
            <person name="Hasebe M."/>
            <person name="Maruyama T."/>
            <person name="Minagawa J."/>
            <person name="Obokata J."/>
            <person name="Shigenobu S."/>
        </authorList>
    </citation>
    <scope>NUCLEOTIDE SEQUENCE [LARGE SCALE GENOMIC DNA]</scope>
</reference>
<evidence type="ECO:0000256" key="1">
    <source>
        <dbReference type="SAM" id="MobiDB-lite"/>
    </source>
</evidence>
<dbReference type="EMBL" id="BLXT01004615">
    <property type="protein sequence ID" value="GFO15721.1"/>
    <property type="molecule type" value="Genomic_DNA"/>
</dbReference>
<organism evidence="2 3">
    <name type="scientific">Plakobranchus ocellatus</name>
    <dbReference type="NCBI Taxonomy" id="259542"/>
    <lineage>
        <taxon>Eukaryota</taxon>
        <taxon>Metazoa</taxon>
        <taxon>Spiralia</taxon>
        <taxon>Lophotrochozoa</taxon>
        <taxon>Mollusca</taxon>
        <taxon>Gastropoda</taxon>
        <taxon>Heterobranchia</taxon>
        <taxon>Euthyneura</taxon>
        <taxon>Panpulmonata</taxon>
        <taxon>Sacoglossa</taxon>
        <taxon>Placobranchoidea</taxon>
        <taxon>Plakobranchidae</taxon>
        <taxon>Plakobranchus</taxon>
    </lineage>
</organism>
<name>A0AAV4BA80_9GAST</name>
<dbReference type="Proteomes" id="UP000735302">
    <property type="component" value="Unassembled WGS sequence"/>
</dbReference>
<gene>
    <name evidence="2" type="ORF">PoB_004222600</name>
</gene>
<keyword evidence="3" id="KW-1185">Reference proteome</keyword>
<proteinExistence type="predicted"/>
<feature type="compositionally biased region" description="Basic and acidic residues" evidence="1">
    <location>
        <begin position="80"/>
        <end position="91"/>
    </location>
</feature>
<sequence length="102" mass="11149">MTRGRKSSGGARRRKRRRQPVYQVVFPACWRPGEVADAKPDIDISIVLKTWFLYKASPHQGDLRLSGTPSGQGAGGRAQTGDKRVAADFRADSLSTMPPTPP</sequence>